<keyword evidence="4" id="KW-0545">Nucleotide biosynthesis</keyword>
<comment type="cofactor">
    <cofactor evidence="1">
        <name>Zn(2+)</name>
        <dbReference type="ChEBI" id="CHEBI:29105"/>
    </cofactor>
</comment>
<dbReference type="SUPFAM" id="SSF53927">
    <property type="entry name" value="Cytidine deaminase-like"/>
    <property type="match status" value="1"/>
</dbReference>
<dbReference type="FunFam" id="3.40.140.10:FF:000035">
    <property type="entry name" value="dCMP deaminase"/>
    <property type="match status" value="1"/>
</dbReference>
<dbReference type="GO" id="GO:0009165">
    <property type="term" value="P:nucleotide biosynthetic process"/>
    <property type="evidence" value="ECO:0007669"/>
    <property type="project" value="UniProtKB-KW"/>
</dbReference>
<dbReference type="Proteomes" id="UP000292957">
    <property type="component" value="Unassembled WGS sequence"/>
</dbReference>
<evidence type="ECO:0000256" key="6">
    <source>
        <dbReference type="ARBA" id="ARBA00022833"/>
    </source>
</evidence>
<protein>
    <recommendedName>
        <fullName evidence="9">Deoxycytidylate deaminase</fullName>
        <ecNumber evidence="7">3.5.4.12</ecNumber>
    </recommendedName>
    <alternativeName>
        <fullName evidence="8">dCMP deaminase</fullName>
    </alternativeName>
</protein>
<dbReference type="GO" id="GO:0005737">
    <property type="term" value="C:cytoplasm"/>
    <property type="evidence" value="ECO:0007669"/>
    <property type="project" value="TreeGrafter"/>
</dbReference>
<dbReference type="PANTHER" id="PTHR11086">
    <property type="entry name" value="DEOXYCYTIDYLATE DEAMINASE-RELATED"/>
    <property type="match status" value="1"/>
</dbReference>
<dbReference type="GO" id="GO:0008270">
    <property type="term" value="F:zinc ion binding"/>
    <property type="evidence" value="ECO:0007669"/>
    <property type="project" value="InterPro"/>
</dbReference>
<dbReference type="AlphaFoldDB" id="A0A4Q9N407"/>
<evidence type="ECO:0000256" key="7">
    <source>
        <dbReference type="ARBA" id="ARBA00038938"/>
    </source>
</evidence>
<dbReference type="InterPro" id="IPR002125">
    <property type="entry name" value="CMP_dCMP_dom"/>
</dbReference>
<evidence type="ECO:0000259" key="11">
    <source>
        <dbReference type="PROSITE" id="PS51747"/>
    </source>
</evidence>
<evidence type="ECO:0000256" key="9">
    <source>
        <dbReference type="ARBA" id="ARBA00071582"/>
    </source>
</evidence>
<evidence type="ECO:0000256" key="2">
    <source>
        <dbReference type="ARBA" id="ARBA00006576"/>
    </source>
</evidence>
<dbReference type="InterPro" id="IPR035105">
    <property type="entry name" value="Deoxycytidylate_deaminase_dom"/>
</dbReference>
<evidence type="ECO:0000256" key="8">
    <source>
        <dbReference type="ARBA" id="ARBA00041763"/>
    </source>
</evidence>
<evidence type="ECO:0000256" key="1">
    <source>
        <dbReference type="ARBA" id="ARBA00001947"/>
    </source>
</evidence>
<dbReference type="PROSITE" id="PS51747">
    <property type="entry name" value="CYT_DCMP_DEAMINASES_2"/>
    <property type="match status" value="1"/>
</dbReference>
<dbReference type="Gene3D" id="3.40.140.10">
    <property type="entry name" value="Cytidine Deaminase, domain 2"/>
    <property type="match status" value="1"/>
</dbReference>
<reference evidence="12" key="1">
    <citation type="submission" date="2019-01" db="EMBL/GenBank/DDBJ databases">
        <title>Draft genome sequences of three monokaryotic isolates of the white-rot basidiomycete fungus Dichomitus squalens.</title>
        <authorList>
            <consortium name="DOE Joint Genome Institute"/>
            <person name="Lopez S.C."/>
            <person name="Andreopoulos B."/>
            <person name="Pangilinan J."/>
            <person name="Lipzen A."/>
            <person name="Riley R."/>
            <person name="Ahrendt S."/>
            <person name="Ng V."/>
            <person name="Barry K."/>
            <person name="Daum C."/>
            <person name="Grigoriev I.V."/>
            <person name="Hilden K.S."/>
            <person name="Makela M.R."/>
            <person name="de Vries R.P."/>
        </authorList>
    </citation>
    <scope>NUCLEOTIDE SEQUENCE [LARGE SCALE GENOMIC DNA]</scope>
    <source>
        <strain evidence="12">OM18370.1</strain>
    </source>
</reference>
<feature type="region of interest" description="Disordered" evidence="10">
    <location>
        <begin position="37"/>
        <end position="58"/>
    </location>
</feature>
<feature type="domain" description="CMP/dCMP-type deaminase" evidence="11">
    <location>
        <begin position="252"/>
        <end position="379"/>
    </location>
</feature>
<evidence type="ECO:0000313" key="12">
    <source>
        <dbReference type="EMBL" id="TBU34658.1"/>
    </source>
</evidence>
<dbReference type="InterPro" id="IPR016193">
    <property type="entry name" value="Cytidine_deaminase-like"/>
</dbReference>
<evidence type="ECO:0000256" key="10">
    <source>
        <dbReference type="SAM" id="MobiDB-lite"/>
    </source>
</evidence>
<dbReference type="GO" id="GO:0004132">
    <property type="term" value="F:dCMP deaminase activity"/>
    <property type="evidence" value="ECO:0007669"/>
    <property type="project" value="UniProtKB-EC"/>
</dbReference>
<keyword evidence="3" id="KW-0479">Metal-binding</keyword>
<evidence type="ECO:0000256" key="5">
    <source>
        <dbReference type="ARBA" id="ARBA00022801"/>
    </source>
</evidence>
<dbReference type="PANTHER" id="PTHR11086:SF18">
    <property type="entry name" value="DEOXYCYTIDYLATE DEAMINASE"/>
    <property type="match status" value="1"/>
</dbReference>
<evidence type="ECO:0000256" key="4">
    <source>
        <dbReference type="ARBA" id="ARBA00022727"/>
    </source>
</evidence>
<sequence>MFIAIVGTRFAGKSTVQSYLVKHKGFIPVKITQIEPEKSHVKNPSSDARTTRAGPGPASIFEVDEDMRKLSVSDLGDHPHRVSFLSMVSPVSSSLPSPALGQEQLQPMVFKTAAELLAHITKNWRTNFVTLDLDTLDELIDFMTRPFVLVVSVDAPLLTRYRRSLGWSDHDHSLKEFIEEHDTFFYGTDSGGSGQDTPSHKSVAFAQPNKASFRSLSQIATVHVVNAFQSIPSLQDHLEEVNLLDPERLRPGWDTYFMQLASLASRRSNCMKRRVGAILVRNKRVLSSGYNGTPRGVTNCNEGGCKRCNTASETSDECLCLHAEENALLEAGRERVGDGAVLYCNTCPCLKCTIKIIQTGVKEVVYNLSYKVDDASAALFAEAGVILRRHAPA</sequence>
<dbReference type="InterPro" id="IPR015517">
    <property type="entry name" value="dCMP_deaminase-rel"/>
</dbReference>
<dbReference type="Pfam" id="PF00383">
    <property type="entry name" value="dCMP_cyt_deam_1"/>
    <property type="match status" value="1"/>
</dbReference>
<keyword evidence="6" id="KW-0862">Zinc</keyword>
<dbReference type="CDD" id="cd01286">
    <property type="entry name" value="deoxycytidylate_deaminase"/>
    <property type="match status" value="1"/>
</dbReference>
<keyword evidence="5" id="KW-0378">Hydrolase</keyword>
<comment type="similarity">
    <text evidence="2">Belongs to the cytidine and deoxycytidylate deaminase family.</text>
</comment>
<proteinExistence type="inferred from homology"/>
<dbReference type="EMBL" id="ML143388">
    <property type="protein sequence ID" value="TBU34658.1"/>
    <property type="molecule type" value="Genomic_DNA"/>
</dbReference>
<dbReference type="OrthoDB" id="6710946at2759"/>
<name>A0A4Q9N407_9APHY</name>
<gene>
    <name evidence="12" type="ORF">BD311DRAFT_746535</name>
</gene>
<dbReference type="EC" id="3.5.4.12" evidence="7"/>
<dbReference type="InterPro" id="IPR016192">
    <property type="entry name" value="APOBEC/CMP_deaminase_Zn-bd"/>
</dbReference>
<dbReference type="PROSITE" id="PS00903">
    <property type="entry name" value="CYT_DCMP_DEAMINASES_1"/>
    <property type="match status" value="1"/>
</dbReference>
<organism evidence="12">
    <name type="scientific">Dichomitus squalens</name>
    <dbReference type="NCBI Taxonomy" id="114155"/>
    <lineage>
        <taxon>Eukaryota</taxon>
        <taxon>Fungi</taxon>
        <taxon>Dikarya</taxon>
        <taxon>Basidiomycota</taxon>
        <taxon>Agaricomycotina</taxon>
        <taxon>Agaricomycetes</taxon>
        <taxon>Polyporales</taxon>
        <taxon>Polyporaceae</taxon>
        <taxon>Dichomitus</taxon>
    </lineage>
</organism>
<evidence type="ECO:0000256" key="3">
    <source>
        <dbReference type="ARBA" id="ARBA00022723"/>
    </source>
</evidence>
<accession>A0A4Q9N407</accession>